<proteinExistence type="inferred from homology"/>
<dbReference type="GO" id="GO:0016853">
    <property type="term" value="F:isomerase activity"/>
    <property type="evidence" value="ECO:0007669"/>
    <property type="project" value="UniProtKB-KW"/>
</dbReference>
<dbReference type="SUPFAM" id="SSF54506">
    <property type="entry name" value="Diaminopimelate epimerase-like"/>
    <property type="match status" value="1"/>
</dbReference>
<dbReference type="STRING" id="1618345.UT18_C0010G0013"/>
<comment type="caution">
    <text evidence="4">The sequence shown here is derived from an EMBL/GenBank/DDBJ whole genome shotgun (WGS) entry which is preliminary data.</text>
</comment>
<name>A0A0G0PYE0_UNCC2</name>
<comment type="similarity">
    <text evidence="1">Belongs to the PhzF family.</text>
</comment>
<dbReference type="InterPro" id="IPR003719">
    <property type="entry name" value="Phenazine_PhzF-like"/>
</dbReference>
<dbReference type="Proteomes" id="UP000034207">
    <property type="component" value="Unassembled WGS sequence"/>
</dbReference>
<dbReference type="Pfam" id="PF02567">
    <property type="entry name" value="PhzC-PhzF"/>
    <property type="match status" value="1"/>
</dbReference>
<evidence type="ECO:0000256" key="2">
    <source>
        <dbReference type="ARBA" id="ARBA00023235"/>
    </source>
</evidence>
<accession>A0A0G0PYE0</accession>
<evidence type="ECO:0000313" key="5">
    <source>
        <dbReference type="Proteomes" id="UP000034207"/>
    </source>
</evidence>
<dbReference type="AlphaFoldDB" id="A0A0G0PYE0"/>
<gene>
    <name evidence="4" type="ORF">UT18_C0010G0013</name>
</gene>
<dbReference type="PIRSF" id="PIRSF016184">
    <property type="entry name" value="PhzC_PhzF"/>
    <property type="match status" value="1"/>
</dbReference>
<dbReference type="EMBL" id="LBVV01000010">
    <property type="protein sequence ID" value="KKQ94441.1"/>
    <property type="molecule type" value="Genomic_DNA"/>
</dbReference>
<protein>
    <submittedName>
        <fullName evidence="4">Phenazine biosynthesis protein PhzF family</fullName>
    </submittedName>
</protein>
<dbReference type="PATRIC" id="fig|1618345.3.peg.655"/>
<evidence type="ECO:0000256" key="3">
    <source>
        <dbReference type="PIRSR" id="PIRSR016184-1"/>
    </source>
</evidence>
<dbReference type="PANTHER" id="PTHR13774:SF39">
    <property type="entry name" value="BIOSYNTHESIS PROTEIN, PUTATIVE-RELATED"/>
    <property type="match status" value="1"/>
</dbReference>
<keyword evidence="2" id="KW-0413">Isomerase</keyword>
<reference evidence="4 5" key="1">
    <citation type="journal article" date="2015" name="Nature">
        <title>rRNA introns, odd ribosomes, and small enigmatic genomes across a large radiation of phyla.</title>
        <authorList>
            <person name="Brown C.T."/>
            <person name="Hug L.A."/>
            <person name="Thomas B.C."/>
            <person name="Sharon I."/>
            <person name="Castelle C.J."/>
            <person name="Singh A."/>
            <person name="Wilkins M.J."/>
            <person name="Williams K.H."/>
            <person name="Banfield J.F."/>
        </authorList>
    </citation>
    <scope>NUCLEOTIDE SEQUENCE [LARGE SCALE GENOMIC DNA]</scope>
</reference>
<dbReference type="GO" id="GO:0005737">
    <property type="term" value="C:cytoplasm"/>
    <property type="evidence" value="ECO:0007669"/>
    <property type="project" value="TreeGrafter"/>
</dbReference>
<dbReference type="PANTHER" id="PTHR13774">
    <property type="entry name" value="PHENAZINE BIOSYNTHESIS PROTEIN"/>
    <property type="match status" value="1"/>
</dbReference>
<sequence>MSENEVKLVKAFTKDPAQGNPAGVVHDADDLSDNQMQEIAKTLGFSESAFVLKSNKADFRVRFFAIKQEVDFCGHATVATFHSLMERKAIDIGNKGSVTVTQETKAGILPVTCFSDGKIMMTQGRPEFGEIENNRLLIANLLGIKEEDLGETPIQTVSTVIPKIIISVRSLEILQKVKPDLTGISKYCQEHSSKGFYLFTTETLDNNSDFATRYFNPLVGINEDPATGVAAGPLACYADKYLFNGSKKQFVVEQGFDMNASSKIYVDITSDVMVGGYAVSYDARSINI</sequence>
<evidence type="ECO:0000313" key="4">
    <source>
        <dbReference type="EMBL" id="KKQ94441.1"/>
    </source>
</evidence>
<organism evidence="4 5">
    <name type="scientific">candidate division CPR2 bacterium GW2011_GWC2_39_10</name>
    <dbReference type="NCBI Taxonomy" id="1618345"/>
    <lineage>
        <taxon>Bacteria</taxon>
        <taxon>Bacteria division CPR2</taxon>
    </lineage>
</organism>
<dbReference type="Gene3D" id="3.10.310.10">
    <property type="entry name" value="Diaminopimelate Epimerase, Chain A, domain 1"/>
    <property type="match status" value="2"/>
</dbReference>
<feature type="active site" evidence="3">
    <location>
        <position position="47"/>
    </location>
</feature>
<dbReference type="NCBIfam" id="TIGR00654">
    <property type="entry name" value="PhzF_family"/>
    <property type="match status" value="1"/>
</dbReference>
<evidence type="ECO:0000256" key="1">
    <source>
        <dbReference type="ARBA" id="ARBA00008270"/>
    </source>
</evidence>